<keyword evidence="6" id="KW-0735">Signal-anchor</keyword>
<dbReference type="Proteomes" id="UP000029964">
    <property type="component" value="Unassembled WGS sequence"/>
</dbReference>
<organism evidence="10 11">
    <name type="scientific">Hapsidospora chrysogenum (strain ATCC 11550 / CBS 779.69 / DSM 880 / IAM 14645 / JCM 23072 / IMI 49137)</name>
    <name type="common">Acremonium chrysogenum</name>
    <dbReference type="NCBI Taxonomy" id="857340"/>
    <lineage>
        <taxon>Eukaryota</taxon>
        <taxon>Fungi</taxon>
        <taxon>Dikarya</taxon>
        <taxon>Ascomycota</taxon>
        <taxon>Pezizomycotina</taxon>
        <taxon>Sordariomycetes</taxon>
        <taxon>Hypocreomycetidae</taxon>
        <taxon>Hypocreales</taxon>
        <taxon>Bionectriaceae</taxon>
        <taxon>Hapsidospora</taxon>
    </lineage>
</organism>
<gene>
    <name evidence="10" type="ORF">ACRE_058190</name>
</gene>
<comment type="caution">
    <text evidence="10">The sequence shown here is derived from an EMBL/GenBank/DDBJ whole genome shotgun (WGS) entry which is preliminary data.</text>
</comment>
<evidence type="ECO:0000313" key="11">
    <source>
        <dbReference type="Proteomes" id="UP000029964"/>
    </source>
</evidence>
<dbReference type="GO" id="GO:0008250">
    <property type="term" value="C:oligosaccharyltransferase complex"/>
    <property type="evidence" value="ECO:0007669"/>
    <property type="project" value="TreeGrafter"/>
</dbReference>
<dbReference type="InterPro" id="IPR018943">
    <property type="entry name" value="Oligosaccaryltransferase"/>
</dbReference>
<evidence type="ECO:0000256" key="1">
    <source>
        <dbReference type="ARBA" id="ARBA00004643"/>
    </source>
</evidence>
<dbReference type="Pfam" id="PF10215">
    <property type="entry name" value="Ost4"/>
    <property type="match status" value="1"/>
</dbReference>
<dbReference type="InterPro" id="IPR051307">
    <property type="entry name" value="OST4"/>
</dbReference>
<proteinExistence type="inferred from homology"/>
<reference evidence="11" key="1">
    <citation type="journal article" date="2014" name="Genome Announc.">
        <title>Genome sequence and annotation of Acremonium chrysogenum, producer of the beta-lactam antibiotic cephalosporin C.</title>
        <authorList>
            <person name="Terfehr D."/>
            <person name="Dahlmann T.A."/>
            <person name="Specht T."/>
            <person name="Zadra I."/>
            <person name="Kuernsteiner H."/>
            <person name="Kueck U."/>
        </authorList>
    </citation>
    <scope>NUCLEOTIDE SEQUENCE [LARGE SCALE GENOMIC DNA]</scope>
    <source>
        <strain evidence="11">ATCC 11550 / CBS 779.69 / DSM 880 / IAM 14645 / JCM 23072 / IMI 49137</strain>
    </source>
</reference>
<sequence>MSSMGEKANARVKEKVGWSAACQAGGGEWWDEVRERVTCARLFPPPLVRVRSTAVLFQPANLQERSTDKASYFTQVQWSAVLSRSSQSKAMISDNDLYSLAVFLGSTSMILIVAYHYFEVNSSDETSAPLQTAAPEKKAVGGS</sequence>
<evidence type="ECO:0000256" key="6">
    <source>
        <dbReference type="ARBA" id="ARBA00022968"/>
    </source>
</evidence>
<evidence type="ECO:0000256" key="7">
    <source>
        <dbReference type="ARBA" id="ARBA00022989"/>
    </source>
</evidence>
<keyword evidence="4 9" id="KW-0812">Transmembrane</keyword>
<name>A0A086T266_HAPC1</name>
<keyword evidence="5" id="KW-0256">Endoplasmic reticulum</keyword>
<dbReference type="PANTHER" id="PTHR48164">
    <property type="entry name" value="DOLICHYL-DIPHOSPHOOLIGOSACCHARIDE--PROTEIN GLYCOSYLTRANSFERASE SUBUNIT 4"/>
    <property type="match status" value="1"/>
</dbReference>
<evidence type="ECO:0000256" key="4">
    <source>
        <dbReference type="ARBA" id="ARBA00022692"/>
    </source>
</evidence>
<comment type="similarity">
    <text evidence="2">Belongs to the OST4 family.</text>
</comment>
<keyword evidence="11" id="KW-1185">Reference proteome</keyword>
<evidence type="ECO:0000256" key="9">
    <source>
        <dbReference type="SAM" id="Phobius"/>
    </source>
</evidence>
<dbReference type="OrthoDB" id="2124077at2759"/>
<accession>A0A086T266</accession>
<dbReference type="AlphaFoldDB" id="A0A086T266"/>
<dbReference type="EMBL" id="JPKY01000069">
    <property type="protein sequence ID" value="KFH43448.1"/>
    <property type="molecule type" value="Genomic_DNA"/>
</dbReference>
<evidence type="ECO:0000256" key="5">
    <source>
        <dbReference type="ARBA" id="ARBA00022824"/>
    </source>
</evidence>
<keyword evidence="8 9" id="KW-0472">Membrane</keyword>
<keyword evidence="7 9" id="KW-1133">Transmembrane helix</keyword>
<evidence type="ECO:0000256" key="2">
    <source>
        <dbReference type="ARBA" id="ARBA00007685"/>
    </source>
</evidence>
<comment type="subcellular location">
    <subcellularLocation>
        <location evidence="1">Endoplasmic reticulum membrane</location>
        <topology evidence="1">Single-pass type III membrane protein</topology>
    </subcellularLocation>
</comment>
<dbReference type="InterPro" id="IPR036330">
    <property type="entry name" value="Ost4p_sf"/>
</dbReference>
<evidence type="ECO:0000256" key="3">
    <source>
        <dbReference type="ARBA" id="ARBA00017662"/>
    </source>
</evidence>
<dbReference type="HOGENOM" id="CLU_1805598_0_0_1"/>
<evidence type="ECO:0000313" key="10">
    <source>
        <dbReference type="EMBL" id="KFH43448.1"/>
    </source>
</evidence>
<dbReference type="GO" id="GO:0018279">
    <property type="term" value="P:protein N-linked glycosylation via asparagine"/>
    <property type="evidence" value="ECO:0007669"/>
    <property type="project" value="TreeGrafter"/>
</dbReference>
<dbReference type="SUPFAM" id="SSF103464">
    <property type="entry name" value="Oligosaccharyltransferase subunit ost4p"/>
    <property type="match status" value="1"/>
</dbReference>
<protein>
    <recommendedName>
        <fullName evidence="3">Dolichyl-diphosphooligosaccharide--protein glycosyltransferase subunit 4</fullName>
    </recommendedName>
</protein>
<feature type="transmembrane region" description="Helical" evidence="9">
    <location>
        <begin position="97"/>
        <end position="118"/>
    </location>
</feature>
<evidence type="ECO:0000256" key="8">
    <source>
        <dbReference type="ARBA" id="ARBA00023136"/>
    </source>
</evidence>
<dbReference type="PANTHER" id="PTHR48164:SF1">
    <property type="entry name" value="DOLICHYL-DIPHOSPHOOLIGOSACCHARIDE--PROTEIN GLYCOSYLTRANSFERASE SUBUNIT 4"/>
    <property type="match status" value="1"/>
</dbReference>